<evidence type="ECO:0000256" key="9">
    <source>
        <dbReference type="SAM" id="Phobius"/>
    </source>
</evidence>
<comment type="similarity">
    <text evidence="2 8">Belongs to the sodium:solute symporter (SSF) (TC 2.A.21) family.</text>
</comment>
<proteinExistence type="inferred from homology"/>
<evidence type="ECO:0000313" key="10">
    <source>
        <dbReference type="EMBL" id="MFC3104671.1"/>
    </source>
</evidence>
<feature type="transmembrane region" description="Helical" evidence="9">
    <location>
        <begin position="305"/>
        <end position="330"/>
    </location>
</feature>
<keyword evidence="5" id="KW-0769">Symport</keyword>
<dbReference type="Proteomes" id="UP001595462">
    <property type="component" value="Unassembled WGS sequence"/>
</dbReference>
<evidence type="ECO:0000256" key="8">
    <source>
        <dbReference type="RuleBase" id="RU362091"/>
    </source>
</evidence>
<keyword evidence="11" id="KW-1185">Reference proteome</keyword>
<dbReference type="InterPro" id="IPR038377">
    <property type="entry name" value="Na/Glc_symporter_sf"/>
</dbReference>
<sequence>MTWYLSYIVVYFVFMFAMGFYFFTKVKTSDAYLIAGWNVGFWPIVGTIISTNCGAAVFIGWVGMGFQVGLSGFFKFALPASIFGLILIVFFAKPLRRQRLYTIADLFSERFGGSAGLLPSILSAIIYSVPTTALQMVGMSTVFQLTLGMDAMSGITLSFVLILGFTILGGLPATIITDAIQAVILIVGITILFIASLFYGGGIGQILANTPPEYLSPAGPNGIGDVLLFALSVGPFYLIWQSTWQRIFASRTEQIAQGAGIAGIVLVMIIAVLPYSIGLIAKTYVPADIRPDLVFSYVTTDLLPPALGGIVLVGLLAALMTGADSFILQGSSNLTRDIYYRLLNPRASEKSLMFMSRFTVVIISALAVLVAYKVTDIITLYQWALRLSATIMVFPFLAVMFWKRATKAGALTSMTLAGLATLSWPYLGITLNQTVFGFTVSLISLVAVSLATKHSSNEQVRAVYWDDLDSAADNHDERTLARSQSLSG</sequence>
<reference evidence="11" key="1">
    <citation type="journal article" date="2019" name="Int. J. Syst. Evol. Microbiol.">
        <title>The Global Catalogue of Microorganisms (GCM) 10K type strain sequencing project: providing services to taxonomists for standard genome sequencing and annotation.</title>
        <authorList>
            <consortium name="The Broad Institute Genomics Platform"/>
            <consortium name="The Broad Institute Genome Sequencing Center for Infectious Disease"/>
            <person name="Wu L."/>
            <person name="Ma J."/>
        </authorList>
    </citation>
    <scope>NUCLEOTIDE SEQUENCE [LARGE SCALE GENOMIC DNA]</scope>
    <source>
        <strain evidence="11">KCTC 52640</strain>
    </source>
</reference>
<feature type="transmembrane region" description="Helical" evidence="9">
    <location>
        <begin position="183"/>
        <end position="202"/>
    </location>
</feature>
<feature type="transmembrane region" description="Helical" evidence="9">
    <location>
        <begin position="35"/>
        <end position="61"/>
    </location>
</feature>
<dbReference type="RefSeq" id="WP_380690046.1">
    <property type="nucleotide sequence ID" value="NZ_JBHRSS010000005.1"/>
</dbReference>
<evidence type="ECO:0000256" key="7">
    <source>
        <dbReference type="ARBA" id="ARBA00023136"/>
    </source>
</evidence>
<organism evidence="10 11">
    <name type="scientific">Salinisphaera aquimarina</name>
    <dbReference type="NCBI Taxonomy" id="2094031"/>
    <lineage>
        <taxon>Bacteria</taxon>
        <taxon>Pseudomonadati</taxon>
        <taxon>Pseudomonadota</taxon>
        <taxon>Gammaproteobacteria</taxon>
        <taxon>Salinisphaerales</taxon>
        <taxon>Salinisphaeraceae</taxon>
        <taxon>Salinisphaera</taxon>
    </lineage>
</organism>
<feature type="transmembrane region" description="Helical" evidence="9">
    <location>
        <begin position="111"/>
        <end position="131"/>
    </location>
</feature>
<dbReference type="Gene3D" id="1.20.1730.10">
    <property type="entry name" value="Sodium/glucose cotransporter"/>
    <property type="match status" value="1"/>
</dbReference>
<feature type="transmembrane region" description="Helical" evidence="9">
    <location>
        <begin position="6"/>
        <end position="23"/>
    </location>
</feature>
<evidence type="ECO:0000256" key="5">
    <source>
        <dbReference type="ARBA" id="ARBA00022847"/>
    </source>
</evidence>
<comment type="subcellular location">
    <subcellularLocation>
        <location evidence="1">Membrane</location>
        <topology evidence="1">Multi-pass membrane protein</topology>
    </subcellularLocation>
</comment>
<comment type="caution">
    <text evidence="10">The sequence shown here is derived from an EMBL/GenBank/DDBJ whole genome shotgun (WGS) entry which is preliminary data.</text>
</comment>
<keyword evidence="6 9" id="KW-1133">Transmembrane helix</keyword>
<evidence type="ECO:0000256" key="6">
    <source>
        <dbReference type="ARBA" id="ARBA00022989"/>
    </source>
</evidence>
<accession>A0ABV7ET39</accession>
<keyword evidence="3" id="KW-0813">Transport</keyword>
<name>A0ABV7ET39_9GAMM</name>
<dbReference type="PANTHER" id="PTHR48086">
    <property type="entry name" value="SODIUM/PROLINE SYMPORTER-RELATED"/>
    <property type="match status" value="1"/>
</dbReference>
<evidence type="ECO:0000256" key="3">
    <source>
        <dbReference type="ARBA" id="ARBA00022448"/>
    </source>
</evidence>
<keyword evidence="7 9" id="KW-0472">Membrane</keyword>
<evidence type="ECO:0000256" key="1">
    <source>
        <dbReference type="ARBA" id="ARBA00004141"/>
    </source>
</evidence>
<gene>
    <name evidence="10" type="ORF">ACFOSU_12330</name>
</gene>
<feature type="transmembrane region" description="Helical" evidence="9">
    <location>
        <begin position="261"/>
        <end position="285"/>
    </location>
</feature>
<feature type="transmembrane region" description="Helical" evidence="9">
    <location>
        <begin position="409"/>
        <end position="427"/>
    </location>
</feature>
<dbReference type="Pfam" id="PF00474">
    <property type="entry name" value="SSF"/>
    <property type="match status" value="1"/>
</dbReference>
<dbReference type="InterPro" id="IPR001734">
    <property type="entry name" value="Na/solute_symporter"/>
</dbReference>
<dbReference type="PANTHER" id="PTHR48086:SF7">
    <property type="entry name" value="SODIUM-SOLUTE SYMPORTER-RELATED"/>
    <property type="match status" value="1"/>
</dbReference>
<feature type="transmembrane region" description="Helical" evidence="9">
    <location>
        <begin position="433"/>
        <end position="451"/>
    </location>
</feature>
<evidence type="ECO:0000313" key="11">
    <source>
        <dbReference type="Proteomes" id="UP001595462"/>
    </source>
</evidence>
<dbReference type="EMBL" id="JBHRSS010000005">
    <property type="protein sequence ID" value="MFC3104671.1"/>
    <property type="molecule type" value="Genomic_DNA"/>
</dbReference>
<dbReference type="PROSITE" id="PS50283">
    <property type="entry name" value="NA_SOLUT_SYMP_3"/>
    <property type="match status" value="1"/>
</dbReference>
<evidence type="ECO:0000256" key="4">
    <source>
        <dbReference type="ARBA" id="ARBA00022692"/>
    </source>
</evidence>
<feature type="transmembrane region" description="Helical" evidence="9">
    <location>
        <begin position="383"/>
        <end position="402"/>
    </location>
</feature>
<protein>
    <submittedName>
        <fullName evidence="10">Sodium:solute symporter</fullName>
    </submittedName>
</protein>
<keyword evidence="4 9" id="KW-0812">Transmembrane</keyword>
<feature type="transmembrane region" description="Helical" evidence="9">
    <location>
        <begin position="351"/>
        <end position="371"/>
    </location>
</feature>
<dbReference type="CDD" id="cd10322">
    <property type="entry name" value="SLC5sbd"/>
    <property type="match status" value="1"/>
</dbReference>
<feature type="transmembrane region" description="Helical" evidence="9">
    <location>
        <begin position="222"/>
        <end position="240"/>
    </location>
</feature>
<evidence type="ECO:0000256" key="2">
    <source>
        <dbReference type="ARBA" id="ARBA00006434"/>
    </source>
</evidence>
<feature type="transmembrane region" description="Helical" evidence="9">
    <location>
        <begin position="151"/>
        <end position="171"/>
    </location>
</feature>
<feature type="transmembrane region" description="Helical" evidence="9">
    <location>
        <begin position="73"/>
        <end position="91"/>
    </location>
</feature>
<dbReference type="InterPro" id="IPR050277">
    <property type="entry name" value="Sodium:Solute_Symporter"/>
</dbReference>